<dbReference type="GeneID" id="58047237"/>
<dbReference type="Proteomes" id="UP000424966">
    <property type="component" value="Chromosome"/>
</dbReference>
<proteinExistence type="predicted"/>
<evidence type="ECO:0000313" key="1">
    <source>
        <dbReference type="EMBL" id="QGR71232.1"/>
    </source>
</evidence>
<keyword evidence="2" id="KW-1185">Reference proteome</keyword>
<name>A0ABX6F882_YERIN</name>
<sequence>MQQIAPFGCYLHINDNITKARYLPLIGFGNAYRHHNKDYFLIIRQIITPEDALTQNKATSASDAIRRC</sequence>
<dbReference type="EMBL" id="CP046294">
    <property type="protein sequence ID" value="QGR71232.1"/>
    <property type="molecule type" value="Genomic_DNA"/>
</dbReference>
<accession>A0ABX6F882</accession>
<reference evidence="1 2" key="1">
    <citation type="submission" date="2019-11" db="EMBL/GenBank/DDBJ databases">
        <title>FDA dAtabase for Regulatory Grade micrObial Sequences (FDA-ARGOS): Supporting development and validation of Infectious Disease Dx tests.</title>
        <authorList>
            <person name="Patel R."/>
            <person name="Rucinski S."/>
            <person name="Tallon L."/>
            <person name="Sadzewicz L."/>
            <person name="Vavikolanu K."/>
            <person name="Mehta A."/>
            <person name="Aluvathingal J."/>
            <person name="Nadendla S."/>
            <person name="Nandy P."/>
            <person name="Geyer C."/>
            <person name="Yan Y."/>
            <person name="Sichtig H."/>
        </authorList>
    </citation>
    <scope>NUCLEOTIDE SEQUENCE [LARGE SCALE GENOMIC DNA]</scope>
    <source>
        <strain evidence="1 2">FDAARGOS_729</strain>
    </source>
</reference>
<evidence type="ECO:0000313" key="2">
    <source>
        <dbReference type="Proteomes" id="UP000424966"/>
    </source>
</evidence>
<dbReference type="RefSeq" id="WP_155484230.1">
    <property type="nucleotide sequence ID" value="NZ_CBCSII010000004.1"/>
</dbReference>
<organism evidence="1 2">
    <name type="scientific">Yersinia intermedia</name>
    <dbReference type="NCBI Taxonomy" id="631"/>
    <lineage>
        <taxon>Bacteria</taxon>
        <taxon>Pseudomonadati</taxon>
        <taxon>Pseudomonadota</taxon>
        <taxon>Gammaproteobacteria</taxon>
        <taxon>Enterobacterales</taxon>
        <taxon>Yersiniaceae</taxon>
        <taxon>Yersinia</taxon>
    </lineage>
</organism>
<gene>
    <name evidence="1" type="ORF">FOC37_13200</name>
</gene>
<protein>
    <submittedName>
        <fullName evidence="1">Uncharacterized protein</fullName>
    </submittedName>
</protein>